<evidence type="ECO:0000259" key="4">
    <source>
        <dbReference type="Pfam" id="PF13458"/>
    </source>
</evidence>
<sequence length="415" mass="44837">MPPSNKRLVLKRRALKGLAAAMALAGLGGLSARAAAQEAPKSVRIGWAIAKTGVNAGGTAATVTPNYRLWVKEINDAGGILLKAYNKRVPVEVVEYDDRSSTEEAVRATERLITQDKVDFVLPPWGTGTNLAVGPTYEKHKYPLLAATSVTDKAPELAKRWKHAFFLLGTGGEYAEDLVATLEKAKTEGRINNKIAMVNIADGFGVELANATRKAAKKHGFELVYDKSYPIGTQDMTPVINEAKGKGADTFVAYSYPPDTMLITEQARTLGLAPKVMFTGVGTQFPMFKGKFGKAAEGIMAPGGIDAASPQMQAYLQRFKEATGQESDRFASPIVYASLQMLQQALERVGRIDRAAVTEEIRSGSFETAIGTVRLENQMLTRLWHVGQWQGGEFNAIAPTNRAGARPAVIPKPGW</sequence>
<dbReference type="Pfam" id="PF13458">
    <property type="entry name" value="Peripla_BP_6"/>
    <property type="match status" value="1"/>
</dbReference>
<dbReference type="PROSITE" id="PS51318">
    <property type="entry name" value="TAT"/>
    <property type="match status" value="1"/>
</dbReference>
<comment type="similarity">
    <text evidence="1">Belongs to the leucine-binding protein family.</text>
</comment>
<feature type="domain" description="Leucine-binding protein" evidence="4">
    <location>
        <begin position="42"/>
        <end position="392"/>
    </location>
</feature>
<dbReference type="CDD" id="cd06338">
    <property type="entry name" value="PBP1_ABC_ligand_binding-like"/>
    <property type="match status" value="1"/>
</dbReference>
<feature type="signal peptide" evidence="3">
    <location>
        <begin position="1"/>
        <end position="34"/>
    </location>
</feature>
<protein>
    <submittedName>
        <fullName evidence="5">Amino acid ABC transporter substrate-binding protein</fullName>
    </submittedName>
</protein>
<dbReference type="RefSeq" id="WP_066472195.1">
    <property type="nucleotide sequence ID" value="NZ_BCNT01000003.1"/>
</dbReference>
<evidence type="ECO:0000256" key="2">
    <source>
        <dbReference type="ARBA" id="ARBA00022729"/>
    </source>
</evidence>
<reference evidence="6" key="1">
    <citation type="journal article" date="2019" name="Int. J. Syst. Evol. Microbiol.">
        <title>The Global Catalogue of Microorganisms (GCM) 10K type strain sequencing project: providing services to taxonomists for standard genome sequencing and annotation.</title>
        <authorList>
            <consortium name="The Broad Institute Genomics Platform"/>
            <consortium name="The Broad Institute Genome Sequencing Center for Infectious Disease"/>
            <person name="Wu L."/>
            <person name="Ma J."/>
        </authorList>
    </citation>
    <scope>NUCLEOTIDE SEQUENCE [LARGE SCALE GENOMIC DNA]</scope>
    <source>
        <strain evidence="6">TISTR 1906</strain>
    </source>
</reference>
<gene>
    <name evidence="5" type="ORF">ACFSW6_03320</name>
</gene>
<dbReference type="Gene3D" id="3.40.50.2300">
    <property type="match status" value="2"/>
</dbReference>
<dbReference type="PANTHER" id="PTHR30483:SF37">
    <property type="entry name" value="ABC TRANSPORTER SUBSTRATE-BINDING PROTEIN"/>
    <property type="match status" value="1"/>
</dbReference>
<dbReference type="InterPro" id="IPR028081">
    <property type="entry name" value="Leu-bd"/>
</dbReference>
<accession>A0ABW5UHN2</accession>
<dbReference type="Proteomes" id="UP001597463">
    <property type="component" value="Unassembled WGS sequence"/>
</dbReference>
<evidence type="ECO:0000256" key="3">
    <source>
        <dbReference type="SAM" id="SignalP"/>
    </source>
</evidence>
<name>A0ABW5UHN2_9BURK</name>
<dbReference type="InterPro" id="IPR051010">
    <property type="entry name" value="BCAA_transport"/>
</dbReference>
<dbReference type="InterPro" id="IPR006311">
    <property type="entry name" value="TAT_signal"/>
</dbReference>
<evidence type="ECO:0000313" key="6">
    <source>
        <dbReference type="Proteomes" id="UP001597463"/>
    </source>
</evidence>
<keyword evidence="2 3" id="KW-0732">Signal</keyword>
<proteinExistence type="inferred from homology"/>
<keyword evidence="6" id="KW-1185">Reference proteome</keyword>
<dbReference type="EMBL" id="JBHUMV010000001">
    <property type="protein sequence ID" value="MFD2753104.1"/>
    <property type="molecule type" value="Genomic_DNA"/>
</dbReference>
<dbReference type="PANTHER" id="PTHR30483">
    <property type="entry name" value="LEUCINE-SPECIFIC-BINDING PROTEIN"/>
    <property type="match status" value="1"/>
</dbReference>
<feature type="chain" id="PRO_5047030931" evidence="3">
    <location>
        <begin position="35"/>
        <end position="415"/>
    </location>
</feature>
<evidence type="ECO:0000313" key="5">
    <source>
        <dbReference type="EMBL" id="MFD2753104.1"/>
    </source>
</evidence>
<dbReference type="InterPro" id="IPR028082">
    <property type="entry name" value="Peripla_BP_I"/>
</dbReference>
<organism evidence="5 6">
    <name type="scientific">Comamonas terrae</name>
    <dbReference type="NCBI Taxonomy" id="673548"/>
    <lineage>
        <taxon>Bacteria</taxon>
        <taxon>Pseudomonadati</taxon>
        <taxon>Pseudomonadota</taxon>
        <taxon>Betaproteobacteria</taxon>
        <taxon>Burkholderiales</taxon>
        <taxon>Comamonadaceae</taxon>
        <taxon>Comamonas</taxon>
    </lineage>
</organism>
<dbReference type="SUPFAM" id="SSF53822">
    <property type="entry name" value="Periplasmic binding protein-like I"/>
    <property type="match status" value="1"/>
</dbReference>
<evidence type="ECO:0000256" key="1">
    <source>
        <dbReference type="ARBA" id="ARBA00010062"/>
    </source>
</evidence>
<comment type="caution">
    <text evidence="5">The sequence shown here is derived from an EMBL/GenBank/DDBJ whole genome shotgun (WGS) entry which is preliminary data.</text>
</comment>